<reference evidence="1" key="1">
    <citation type="submission" date="2023-08" db="EMBL/GenBank/DDBJ databases">
        <authorList>
            <person name="Page C.A."/>
            <person name="Perez-Diaz I.M."/>
        </authorList>
    </citation>
    <scope>NUCLEOTIDE SEQUENCE</scope>
    <source>
        <strain evidence="1">7.8.46</strain>
    </source>
</reference>
<dbReference type="RefSeq" id="WP_216780664.1">
    <property type="nucleotide sequence ID" value="NZ_JAGXBR010000028.1"/>
</dbReference>
<dbReference type="InterPro" id="IPR047727">
    <property type="entry name" value="Sce7725-like"/>
</dbReference>
<dbReference type="NCBIfam" id="NF033831">
    <property type="entry name" value="sce7725_fam"/>
    <property type="match status" value="1"/>
</dbReference>
<dbReference type="AlphaFoldDB" id="A0AAW8VXB3"/>
<evidence type="ECO:0000313" key="1">
    <source>
        <dbReference type="EMBL" id="MDT6990197.1"/>
    </source>
</evidence>
<comment type="caution">
    <text evidence="1">The sequence shown here is derived from an EMBL/GenBank/DDBJ whole genome shotgun (WGS) entry which is preliminary data.</text>
</comment>
<organism evidence="1 2">
    <name type="scientific">Lactiplantibacillus pentosus</name>
    <name type="common">Lactobacillus pentosus</name>
    <dbReference type="NCBI Taxonomy" id="1589"/>
    <lineage>
        <taxon>Bacteria</taxon>
        <taxon>Bacillati</taxon>
        <taxon>Bacillota</taxon>
        <taxon>Bacilli</taxon>
        <taxon>Lactobacillales</taxon>
        <taxon>Lactobacillaceae</taxon>
        <taxon>Lactiplantibacillus</taxon>
    </lineage>
</organism>
<dbReference type="EMBL" id="JAVLAQ010000001">
    <property type="protein sequence ID" value="MDT6990197.1"/>
    <property type="molecule type" value="Genomic_DNA"/>
</dbReference>
<dbReference type="Proteomes" id="UP001267003">
    <property type="component" value="Unassembled WGS sequence"/>
</dbReference>
<gene>
    <name evidence="1" type="ORF">RI536_08770</name>
</gene>
<evidence type="ECO:0000313" key="2">
    <source>
        <dbReference type="Proteomes" id="UP001267003"/>
    </source>
</evidence>
<sequence length="326" mass="36364">MTTYYPYFRGRMYDLLALRALCEQGQLGPHIVPIIEPVRDSKELQQTVTTLIASAQPFSLIANPQVSVYGLNTVKLHPLPDLHAYPFYHPGAILAADFSADYLTTTPGQTSLLIAPNYPLLQAYQHTQVLQQVGGILIPDEARLHQLAADRAILLTDALPSPAHVADYQDLTDTYFAPAYWSQSPVGYQGFGDYSLMGHVYFEHGMPSRAIALHVIYVTVKGDLRIHHFVSDSNDSMRGQKKKFFEALTKLTAWAPTHLTGLNRTPALTALLAYADQHKFPGLGVVKKLTIMHHLQLMQRLLEQQLGDQYGKTRICLETNDPLLSS</sequence>
<accession>A0AAW8VXB3</accession>
<proteinExistence type="predicted"/>
<name>A0AAW8VXB3_LACPE</name>
<protein>
    <submittedName>
        <fullName evidence="1">Sce7725 family protein</fullName>
    </submittedName>
</protein>